<feature type="compositionally biased region" description="Basic and acidic residues" evidence="6">
    <location>
        <begin position="340"/>
        <end position="360"/>
    </location>
</feature>
<dbReference type="PANTHER" id="PTHR33048:SF47">
    <property type="entry name" value="INTEGRAL MEMBRANE PROTEIN-RELATED"/>
    <property type="match status" value="1"/>
</dbReference>
<reference evidence="9 10" key="1">
    <citation type="submission" date="2015-09" db="EMBL/GenBank/DDBJ databases">
        <title>Host preference determinants of Valsa canker pathogens revealed by comparative genomics.</title>
        <authorList>
            <person name="Yin Z."/>
            <person name="Huang L."/>
        </authorList>
    </citation>
    <scope>NUCLEOTIDE SEQUENCE [LARGE SCALE GENOMIC DNA]</scope>
    <source>
        <strain evidence="9 10">03-1</strain>
    </source>
</reference>
<evidence type="ECO:0000256" key="6">
    <source>
        <dbReference type="SAM" id="MobiDB-lite"/>
    </source>
</evidence>
<feature type="domain" description="Rhodopsin" evidence="8">
    <location>
        <begin position="25"/>
        <end position="280"/>
    </location>
</feature>
<dbReference type="AlphaFoldDB" id="A0A423WMX3"/>
<comment type="subcellular location">
    <subcellularLocation>
        <location evidence="1">Membrane</location>
        <topology evidence="1">Multi-pass membrane protein</topology>
    </subcellularLocation>
</comment>
<feature type="transmembrane region" description="Helical" evidence="7">
    <location>
        <begin position="104"/>
        <end position="128"/>
    </location>
</feature>
<proteinExistence type="inferred from homology"/>
<dbReference type="Proteomes" id="UP000283895">
    <property type="component" value="Unassembled WGS sequence"/>
</dbReference>
<dbReference type="OrthoDB" id="3897607at2759"/>
<comment type="caution">
    <text evidence="9">The sequence shown here is derived from an EMBL/GenBank/DDBJ whole genome shotgun (WGS) entry which is preliminary data.</text>
</comment>
<accession>A0A423WMX3</accession>
<evidence type="ECO:0000259" key="8">
    <source>
        <dbReference type="Pfam" id="PF20684"/>
    </source>
</evidence>
<dbReference type="InterPro" id="IPR052337">
    <property type="entry name" value="SAT4-like"/>
</dbReference>
<dbReference type="Pfam" id="PF20684">
    <property type="entry name" value="Fung_rhodopsin"/>
    <property type="match status" value="1"/>
</dbReference>
<dbReference type="PANTHER" id="PTHR33048">
    <property type="entry name" value="PTH11-LIKE INTEGRAL MEMBRANE PROTEIN (AFU_ORTHOLOGUE AFUA_5G11245)"/>
    <property type="match status" value="1"/>
</dbReference>
<dbReference type="InterPro" id="IPR049326">
    <property type="entry name" value="Rhodopsin_dom_fungi"/>
</dbReference>
<name>A0A423WMX3_9PEZI</name>
<keyword evidence="10" id="KW-1185">Reference proteome</keyword>
<evidence type="ECO:0000313" key="10">
    <source>
        <dbReference type="Proteomes" id="UP000283895"/>
    </source>
</evidence>
<comment type="similarity">
    <text evidence="5">Belongs to the SAT4 family.</text>
</comment>
<evidence type="ECO:0000256" key="5">
    <source>
        <dbReference type="ARBA" id="ARBA00038359"/>
    </source>
</evidence>
<feature type="transmembrane region" description="Helical" evidence="7">
    <location>
        <begin position="181"/>
        <end position="203"/>
    </location>
</feature>
<feature type="transmembrane region" description="Helical" evidence="7">
    <location>
        <begin position="140"/>
        <end position="161"/>
    </location>
</feature>
<keyword evidence="2 7" id="KW-0812">Transmembrane</keyword>
<evidence type="ECO:0000256" key="2">
    <source>
        <dbReference type="ARBA" id="ARBA00022692"/>
    </source>
</evidence>
<feature type="transmembrane region" description="Helical" evidence="7">
    <location>
        <begin position="255"/>
        <end position="274"/>
    </location>
</feature>
<feature type="transmembrane region" description="Helical" evidence="7">
    <location>
        <begin position="66"/>
        <end position="84"/>
    </location>
</feature>
<feature type="transmembrane region" description="Helical" evidence="7">
    <location>
        <begin position="215"/>
        <end position="235"/>
    </location>
</feature>
<evidence type="ECO:0000256" key="3">
    <source>
        <dbReference type="ARBA" id="ARBA00022989"/>
    </source>
</evidence>
<protein>
    <recommendedName>
        <fullName evidence="8">Rhodopsin domain-containing protein</fullName>
    </recommendedName>
</protein>
<keyword evidence="3 7" id="KW-1133">Transmembrane helix</keyword>
<evidence type="ECO:0000313" key="9">
    <source>
        <dbReference type="EMBL" id="ROW04798.1"/>
    </source>
</evidence>
<sequence>MGSYKNSLIAAMSVFLILDTVAVAARVYVRTMLIRGFGYDDAFLCLSFTLADALRDEVLTISVGGQIGYIMACAMGFTSMHYGYAAEGDDAHRPYYDADKAESFYFANQLTVYISSGIVKIAVALVLYRLATNSRLQITLIVSMVIVTIWSIVTTLFSSWLCASSGASDYVGSHTCTVVGYFRMISNIFIDYFFALFPVFMLWNAKMSFRMKLSVCILLGLGMFASAATIAKLAILVQLEHATGLDADHLHYELLIWADVELGLAIFCASAAALRPLLKRFSNIWASANNHTPYGASNDASISCHPLSRNDQEHSSCHRSGSGGPEGLDEYELSKMPSNKSEENQDRHGCCSRQDKDSAV</sequence>
<dbReference type="EMBL" id="LKEA01000013">
    <property type="protein sequence ID" value="ROW04798.1"/>
    <property type="molecule type" value="Genomic_DNA"/>
</dbReference>
<evidence type="ECO:0000256" key="7">
    <source>
        <dbReference type="SAM" id="Phobius"/>
    </source>
</evidence>
<evidence type="ECO:0000256" key="4">
    <source>
        <dbReference type="ARBA" id="ARBA00023136"/>
    </source>
</evidence>
<dbReference type="GO" id="GO:0016020">
    <property type="term" value="C:membrane"/>
    <property type="evidence" value="ECO:0007669"/>
    <property type="project" value="UniProtKB-SubCell"/>
</dbReference>
<evidence type="ECO:0000256" key="1">
    <source>
        <dbReference type="ARBA" id="ARBA00004141"/>
    </source>
</evidence>
<organism evidence="9 10">
    <name type="scientific">Cytospora schulzeri</name>
    <dbReference type="NCBI Taxonomy" id="448051"/>
    <lineage>
        <taxon>Eukaryota</taxon>
        <taxon>Fungi</taxon>
        <taxon>Dikarya</taxon>
        <taxon>Ascomycota</taxon>
        <taxon>Pezizomycotina</taxon>
        <taxon>Sordariomycetes</taxon>
        <taxon>Sordariomycetidae</taxon>
        <taxon>Diaporthales</taxon>
        <taxon>Cytosporaceae</taxon>
        <taxon>Cytospora</taxon>
    </lineage>
</organism>
<gene>
    <name evidence="9" type="ORF">VMCG_04914</name>
</gene>
<feature type="region of interest" description="Disordered" evidence="6">
    <location>
        <begin position="311"/>
        <end position="360"/>
    </location>
</feature>
<keyword evidence="4 7" id="KW-0472">Membrane</keyword>